<feature type="transmembrane region" description="Helical" evidence="1">
    <location>
        <begin position="245"/>
        <end position="266"/>
    </location>
</feature>
<keyword evidence="1" id="KW-0812">Transmembrane</keyword>
<dbReference type="GO" id="GO:0004175">
    <property type="term" value="F:endopeptidase activity"/>
    <property type="evidence" value="ECO:0007669"/>
    <property type="project" value="UniProtKB-ARBA"/>
</dbReference>
<dbReference type="GO" id="GO:0006508">
    <property type="term" value="P:proteolysis"/>
    <property type="evidence" value="ECO:0007669"/>
    <property type="project" value="UniProtKB-KW"/>
</dbReference>
<dbReference type="InterPro" id="IPR003675">
    <property type="entry name" value="Rce1/LyrA-like_dom"/>
</dbReference>
<feature type="domain" description="CAAX prenyl protease 2/Lysostaphin resistance protein A-like" evidence="2">
    <location>
        <begin position="166"/>
        <end position="257"/>
    </location>
</feature>
<dbReference type="AlphaFoldDB" id="A0A853D6T6"/>
<keyword evidence="1" id="KW-1133">Transmembrane helix</keyword>
<keyword evidence="4" id="KW-1185">Reference proteome</keyword>
<feature type="transmembrane region" description="Helical" evidence="1">
    <location>
        <begin position="37"/>
        <end position="56"/>
    </location>
</feature>
<sequence>MTSERRGARATIAALWRGPLQVPATPYPPRTLVTETAYLLLLSLGASAIYSILSIIKSLQSTVSLGHQTSTLNASQAQQSWLDLAYQVVGIGLGVVPALLAIHLIGREIRSGRAYFGLDRTRLPSDLGLGALLAACIGIPGLVLYVVARDLGANTTVVASALGEHWWTVPVLIASAIQNAVLEEVVMVGYLFTRWTQAGGRLWVVVVGSALIRGSYHLYQGFGGFVGNIVMGLILGTVYLRTRRVLPLIITHSILDIVSFVGYSLLHDHIGWLR</sequence>
<name>A0A853D6T6_9MICO</name>
<feature type="transmembrane region" description="Helical" evidence="1">
    <location>
        <begin position="84"/>
        <end position="106"/>
    </location>
</feature>
<dbReference type="Proteomes" id="UP000571817">
    <property type="component" value="Unassembled WGS sequence"/>
</dbReference>
<keyword evidence="1" id="KW-0472">Membrane</keyword>
<comment type="caution">
    <text evidence="3">The sequence shown here is derived from an EMBL/GenBank/DDBJ whole genome shotgun (WGS) entry which is preliminary data.</text>
</comment>
<dbReference type="EMBL" id="JACCFW010000001">
    <property type="protein sequence ID" value="NYJ73096.1"/>
    <property type="molecule type" value="Genomic_DNA"/>
</dbReference>
<dbReference type="Pfam" id="PF02517">
    <property type="entry name" value="Rce1-like"/>
    <property type="match status" value="1"/>
</dbReference>
<feature type="transmembrane region" description="Helical" evidence="1">
    <location>
        <begin position="222"/>
        <end position="240"/>
    </location>
</feature>
<evidence type="ECO:0000313" key="4">
    <source>
        <dbReference type="Proteomes" id="UP000571817"/>
    </source>
</evidence>
<proteinExistence type="predicted"/>
<organism evidence="3 4">
    <name type="scientific">Allobranchiibius huperziae</name>
    <dbReference type="NCBI Taxonomy" id="1874116"/>
    <lineage>
        <taxon>Bacteria</taxon>
        <taxon>Bacillati</taxon>
        <taxon>Actinomycetota</taxon>
        <taxon>Actinomycetes</taxon>
        <taxon>Micrococcales</taxon>
        <taxon>Dermacoccaceae</taxon>
        <taxon>Allobranchiibius</taxon>
    </lineage>
</organism>
<accession>A0A853D6T6</accession>
<protein>
    <submittedName>
        <fullName evidence="3">Membrane protease YdiL (CAAX protease family)</fullName>
    </submittedName>
</protein>
<reference evidence="3 4" key="1">
    <citation type="submission" date="2020-07" db="EMBL/GenBank/DDBJ databases">
        <title>Sequencing the genomes of 1000 actinobacteria strains.</title>
        <authorList>
            <person name="Klenk H.-P."/>
        </authorList>
    </citation>
    <scope>NUCLEOTIDE SEQUENCE [LARGE SCALE GENOMIC DNA]</scope>
    <source>
        <strain evidence="3 4">DSM 29531</strain>
    </source>
</reference>
<gene>
    <name evidence="3" type="ORF">HNR15_000059</name>
</gene>
<evidence type="ECO:0000256" key="1">
    <source>
        <dbReference type="SAM" id="Phobius"/>
    </source>
</evidence>
<evidence type="ECO:0000313" key="3">
    <source>
        <dbReference type="EMBL" id="NYJ73096.1"/>
    </source>
</evidence>
<feature type="transmembrane region" description="Helical" evidence="1">
    <location>
        <begin position="127"/>
        <end position="147"/>
    </location>
</feature>
<dbReference type="RefSeq" id="WP_179478127.1">
    <property type="nucleotide sequence ID" value="NZ_JACCFW010000001.1"/>
</dbReference>
<evidence type="ECO:0000259" key="2">
    <source>
        <dbReference type="Pfam" id="PF02517"/>
    </source>
</evidence>
<keyword evidence="3" id="KW-0378">Hydrolase</keyword>
<dbReference type="GO" id="GO:0080120">
    <property type="term" value="P:CAAX-box protein maturation"/>
    <property type="evidence" value="ECO:0007669"/>
    <property type="project" value="UniProtKB-ARBA"/>
</dbReference>
<keyword evidence="3" id="KW-0645">Protease</keyword>